<proteinExistence type="predicted"/>
<dbReference type="AlphaFoldDB" id="A0A813RCH9"/>
<name>A0A813RCH9_9BILA</name>
<dbReference type="Proteomes" id="UP000663879">
    <property type="component" value="Unassembled WGS sequence"/>
</dbReference>
<gene>
    <name evidence="1" type="ORF">OXX778_LOCUS5417</name>
</gene>
<organism evidence="1 2">
    <name type="scientific">Brachionus calyciflorus</name>
    <dbReference type="NCBI Taxonomy" id="104777"/>
    <lineage>
        <taxon>Eukaryota</taxon>
        <taxon>Metazoa</taxon>
        <taxon>Spiralia</taxon>
        <taxon>Gnathifera</taxon>
        <taxon>Rotifera</taxon>
        <taxon>Eurotatoria</taxon>
        <taxon>Monogononta</taxon>
        <taxon>Pseudotrocha</taxon>
        <taxon>Ploima</taxon>
        <taxon>Brachionidae</taxon>
        <taxon>Brachionus</taxon>
    </lineage>
</organism>
<sequence length="109" mass="13175">MLFQMRINKAEKYYPDLYEIKGKLKHKNDQIAMFKNIVLDTQEYLTWQFNNLINRIDINAEKKLIEIENNPELITQTNTARSQMIESIRQHEKIIFSRLKNESINKEME</sequence>
<dbReference type="EMBL" id="CAJNOC010000588">
    <property type="protein sequence ID" value="CAF0780171.1"/>
    <property type="molecule type" value="Genomic_DNA"/>
</dbReference>
<accession>A0A813RCH9</accession>
<comment type="caution">
    <text evidence="1">The sequence shown here is derived from an EMBL/GenBank/DDBJ whole genome shotgun (WGS) entry which is preliminary data.</text>
</comment>
<keyword evidence="2" id="KW-1185">Reference proteome</keyword>
<protein>
    <submittedName>
        <fullName evidence="1">Uncharacterized protein</fullName>
    </submittedName>
</protein>
<evidence type="ECO:0000313" key="1">
    <source>
        <dbReference type="EMBL" id="CAF0780171.1"/>
    </source>
</evidence>
<evidence type="ECO:0000313" key="2">
    <source>
        <dbReference type="Proteomes" id="UP000663879"/>
    </source>
</evidence>
<reference evidence="1" key="1">
    <citation type="submission" date="2021-02" db="EMBL/GenBank/DDBJ databases">
        <authorList>
            <person name="Nowell W R."/>
        </authorList>
    </citation>
    <scope>NUCLEOTIDE SEQUENCE</scope>
    <source>
        <strain evidence="1">Ploen Becks lab</strain>
    </source>
</reference>